<evidence type="ECO:0000313" key="3">
    <source>
        <dbReference type="WBParaSite" id="TASK_0001008501-mRNA-1"/>
    </source>
</evidence>
<gene>
    <name evidence="1" type="ORF">TASK_LOCUS10086</name>
</gene>
<evidence type="ECO:0000313" key="1">
    <source>
        <dbReference type="EMBL" id="VDK48430.1"/>
    </source>
</evidence>
<dbReference type="AlphaFoldDB" id="A0A0R3WGU2"/>
<accession>A0A0R3WGU2</accession>
<protein>
    <submittedName>
        <fullName evidence="1 3">Uncharacterized protein</fullName>
    </submittedName>
</protein>
<sequence>MHADWCYTSYYDDISSKLTSPLSIWRLSHSNLIDYVATSLFVLGPPPSTIHHPSLLMSHRHWSARMPSSDQHVDNMWIGKLGMVMVWDSGAPCAFQHDSPTVALSE</sequence>
<keyword evidence="2" id="KW-1185">Reference proteome</keyword>
<dbReference type="WBParaSite" id="TASK_0001008501-mRNA-1">
    <property type="protein sequence ID" value="TASK_0001008501-mRNA-1"/>
    <property type="gene ID" value="TASK_0001008501"/>
</dbReference>
<name>A0A0R3WGU2_TAEAS</name>
<proteinExistence type="predicted"/>
<evidence type="ECO:0000313" key="2">
    <source>
        <dbReference type="Proteomes" id="UP000282613"/>
    </source>
</evidence>
<reference evidence="3" key="1">
    <citation type="submission" date="2017-02" db="UniProtKB">
        <authorList>
            <consortium name="WormBaseParasite"/>
        </authorList>
    </citation>
    <scope>IDENTIFICATION</scope>
</reference>
<dbReference type="Proteomes" id="UP000282613">
    <property type="component" value="Unassembled WGS sequence"/>
</dbReference>
<dbReference type="EMBL" id="UYRS01020241">
    <property type="protein sequence ID" value="VDK48430.1"/>
    <property type="molecule type" value="Genomic_DNA"/>
</dbReference>
<reference evidence="1 2" key="2">
    <citation type="submission" date="2018-11" db="EMBL/GenBank/DDBJ databases">
        <authorList>
            <consortium name="Pathogen Informatics"/>
        </authorList>
    </citation>
    <scope>NUCLEOTIDE SEQUENCE [LARGE SCALE GENOMIC DNA]</scope>
</reference>
<organism evidence="3">
    <name type="scientific">Taenia asiatica</name>
    <name type="common">Asian tapeworm</name>
    <dbReference type="NCBI Taxonomy" id="60517"/>
    <lineage>
        <taxon>Eukaryota</taxon>
        <taxon>Metazoa</taxon>
        <taxon>Spiralia</taxon>
        <taxon>Lophotrochozoa</taxon>
        <taxon>Platyhelminthes</taxon>
        <taxon>Cestoda</taxon>
        <taxon>Eucestoda</taxon>
        <taxon>Cyclophyllidea</taxon>
        <taxon>Taeniidae</taxon>
        <taxon>Taenia</taxon>
    </lineage>
</organism>